<dbReference type="FunFam" id="3.90.226.10:FF:000009">
    <property type="entry name" value="Carnitinyl-CoA dehydratase"/>
    <property type="match status" value="1"/>
</dbReference>
<reference evidence="3 4" key="1">
    <citation type="submission" date="2016-11" db="EMBL/GenBank/DDBJ databases">
        <authorList>
            <person name="Jaros S."/>
            <person name="Januszkiewicz K."/>
            <person name="Wedrychowicz H."/>
        </authorList>
    </citation>
    <scope>NUCLEOTIDE SEQUENCE [LARGE SCALE GENOMIC DNA]</scope>
    <source>
        <strain evidence="3 4">GAS86</strain>
    </source>
</reference>
<name>A0A1N6JH33_9BURK</name>
<proteinExistence type="inferred from homology"/>
<keyword evidence="2" id="KW-0456">Lyase</keyword>
<dbReference type="EMBL" id="FSRM01000002">
    <property type="protein sequence ID" value="SIO43533.1"/>
    <property type="molecule type" value="Genomic_DNA"/>
</dbReference>
<evidence type="ECO:0000313" key="3">
    <source>
        <dbReference type="EMBL" id="SIO43533.1"/>
    </source>
</evidence>
<dbReference type="Proteomes" id="UP000184693">
    <property type="component" value="Unassembled WGS sequence"/>
</dbReference>
<dbReference type="Gene3D" id="3.90.226.10">
    <property type="entry name" value="2-enoyl-CoA Hydratase, Chain A, domain 1"/>
    <property type="match status" value="1"/>
</dbReference>
<dbReference type="OrthoDB" id="9775794at2"/>
<dbReference type="PANTHER" id="PTHR11941:SF54">
    <property type="entry name" value="ENOYL-COA HYDRATASE, MITOCHONDRIAL"/>
    <property type="match status" value="1"/>
</dbReference>
<dbReference type="GO" id="GO:0016836">
    <property type="term" value="F:hydro-lyase activity"/>
    <property type="evidence" value="ECO:0007669"/>
    <property type="project" value="UniProtKB-ARBA"/>
</dbReference>
<dbReference type="GO" id="GO:0006635">
    <property type="term" value="P:fatty acid beta-oxidation"/>
    <property type="evidence" value="ECO:0007669"/>
    <property type="project" value="TreeGrafter"/>
</dbReference>
<dbReference type="PANTHER" id="PTHR11941">
    <property type="entry name" value="ENOYL-COA HYDRATASE-RELATED"/>
    <property type="match status" value="1"/>
</dbReference>
<comment type="similarity">
    <text evidence="1">Belongs to the enoyl-CoA hydratase/isomerase family.</text>
</comment>
<sequence length="267" mass="27886">MSKDLSAPCFDTVLYEKRNATAYVTLNRPELMNALNRKAIAELGAAFADAQADSQIRGVIITGAGNRAFIAGADISELATATPIEAERQTRAGQALLNLIENLGKPVIAAVNGLALGGGCETALACTFRLASPGAKFGQPEIKLGLIPGFGGTQRLPRLVGRSVALKLILTGEMVSADEAYRIGLVDEVVEAGNLIARAEALLAQIAANAPLAVAYVMDAVNVGLNSALPEGLALEGKLFALCAATEDKKEGTTAFLERRPPRFQGR</sequence>
<dbReference type="Gene3D" id="1.10.12.10">
    <property type="entry name" value="Lyase 2-enoyl-coa Hydratase, Chain A, domain 2"/>
    <property type="match status" value="1"/>
</dbReference>
<dbReference type="Pfam" id="PF00378">
    <property type="entry name" value="ECH_1"/>
    <property type="match status" value="1"/>
</dbReference>
<organism evidence="3 4">
    <name type="scientific">Paraburkholderia phenazinium</name>
    <dbReference type="NCBI Taxonomy" id="60549"/>
    <lineage>
        <taxon>Bacteria</taxon>
        <taxon>Pseudomonadati</taxon>
        <taxon>Pseudomonadota</taxon>
        <taxon>Betaproteobacteria</taxon>
        <taxon>Burkholderiales</taxon>
        <taxon>Burkholderiaceae</taxon>
        <taxon>Paraburkholderia</taxon>
    </lineage>
</organism>
<protein>
    <submittedName>
        <fullName evidence="3">Short chain enoyl-CoA hydratase</fullName>
    </submittedName>
</protein>
<dbReference type="CDD" id="cd06558">
    <property type="entry name" value="crotonase-like"/>
    <property type="match status" value="1"/>
</dbReference>
<accession>A0A1N6JH33</accession>
<evidence type="ECO:0000256" key="1">
    <source>
        <dbReference type="ARBA" id="ARBA00005254"/>
    </source>
</evidence>
<dbReference type="InterPro" id="IPR014748">
    <property type="entry name" value="Enoyl-CoA_hydra_C"/>
</dbReference>
<dbReference type="SUPFAM" id="SSF52096">
    <property type="entry name" value="ClpP/crotonase"/>
    <property type="match status" value="1"/>
</dbReference>
<evidence type="ECO:0000256" key="2">
    <source>
        <dbReference type="ARBA" id="ARBA00023239"/>
    </source>
</evidence>
<dbReference type="InterPro" id="IPR001753">
    <property type="entry name" value="Enoyl-CoA_hydra/iso"/>
</dbReference>
<dbReference type="InterPro" id="IPR029045">
    <property type="entry name" value="ClpP/crotonase-like_dom_sf"/>
</dbReference>
<gene>
    <name evidence="3" type="ORF">SAMN05444168_4411</name>
</gene>
<dbReference type="FunFam" id="1.10.12.10:FF:000001">
    <property type="entry name" value="Probable enoyl-CoA hydratase, mitochondrial"/>
    <property type="match status" value="1"/>
</dbReference>
<evidence type="ECO:0000313" key="4">
    <source>
        <dbReference type="Proteomes" id="UP000184693"/>
    </source>
</evidence>
<dbReference type="AlphaFoldDB" id="A0A1N6JH33"/>